<dbReference type="EMBL" id="CP127173">
    <property type="protein sequence ID" value="WIV60214.1"/>
    <property type="molecule type" value="Genomic_DNA"/>
</dbReference>
<dbReference type="Proteomes" id="UP001227101">
    <property type="component" value="Chromosome"/>
</dbReference>
<evidence type="ECO:0000256" key="1">
    <source>
        <dbReference type="SAM" id="Phobius"/>
    </source>
</evidence>
<organism evidence="2 3">
    <name type="scientific">Amycolatopsis nalaikhensis</name>
    <dbReference type="NCBI Taxonomy" id="715472"/>
    <lineage>
        <taxon>Bacteria</taxon>
        <taxon>Bacillati</taxon>
        <taxon>Actinomycetota</taxon>
        <taxon>Actinomycetes</taxon>
        <taxon>Pseudonocardiales</taxon>
        <taxon>Pseudonocardiaceae</taxon>
        <taxon>Amycolatopsis</taxon>
    </lineage>
</organism>
<keyword evidence="1" id="KW-0812">Transmembrane</keyword>
<name>A0ABY8XWX5_9PSEU</name>
<evidence type="ECO:0000313" key="2">
    <source>
        <dbReference type="EMBL" id="WIV60214.1"/>
    </source>
</evidence>
<evidence type="ECO:0000313" key="3">
    <source>
        <dbReference type="Proteomes" id="UP001227101"/>
    </source>
</evidence>
<feature type="transmembrane region" description="Helical" evidence="1">
    <location>
        <begin position="85"/>
        <end position="102"/>
    </location>
</feature>
<evidence type="ECO:0008006" key="4">
    <source>
        <dbReference type="Google" id="ProtNLM"/>
    </source>
</evidence>
<protein>
    <recommendedName>
        <fullName evidence="4">Integral membrane protein</fullName>
    </recommendedName>
</protein>
<keyword evidence="3" id="KW-1185">Reference proteome</keyword>
<keyword evidence="1" id="KW-0472">Membrane</keyword>
<accession>A0ABY8XWX5</accession>
<sequence length="134" mass="13627">MTTPRAEPRALGAVGSIAALTGAATGAFWVAMSGRYDRLCAPDAELCVLGQAFLGLVVLVATIAGTSLLTLLFLSTTRLRPKPPIALAASLAPLVLLVPYNLTGALGAYRIALLAAVSAALQVGVAWAARTGVR</sequence>
<gene>
    <name evidence="2" type="ORF">QP939_17185</name>
</gene>
<keyword evidence="1" id="KW-1133">Transmembrane helix</keyword>
<feature type="transmembrane region" description="Helical" evidence="1">
    <location>
        <begin position="108"/>
        <end position="129"/>
    </location>
</feature>
<reference evidence="2 3" key="1">
    <citation type="submission" date="2023-06" db="EMBL/GenBank/DDBJ databases">
        <authorList>
            <person name="Oyuntsetseg B."/>
            <person name="Kim S.B."/>
        </authorList>
    </citation>
    <scope>NUCLEOTIDE SEQUENCE [LARGE SCALE GENOMIC DNA]</scope>
    <source>
        <strain evidence="2 3">2-2</strain>
    </source>
</reference>
<feature type="transmembrane region" description="Helical" evidence="1">
    <location>
        <begin position="52"/>
        <end position="73"/>
    </location>
</feature>
<proteinExistence type="predicted"/>
<dbReference type="RefSeq" id="WP_285457780.1">
    <property type="nucleotide sequence ID" value="NZ_CP127173.1"/>
</dbReference>
<feature type="transmembrane region" description="Helical" evidence="1">
    <location>
        <begin position="12"/>
        <end position="32"/>
    </location>
</feature>